<dbReference type="PANTHER" id="PTHR45859">
    <property type="entry name" value="TRANSLATION INITIATION FACTOR EIF-2B SUBUNIT BETA"/>
    <property type="match status" value="1"/>
</dbReference>
<dbReference type="InterPro" id="IPR042529">
    <property type="entry name" value="IF_2B-like_C"/>
</dbReference>
<dbReference type="SUPFAM" id="SSF100950">
    <property type="entry name" value="NagB/RpiA/CoA transferase-like"/>
    <property type="match status" value="1"/>
</dbReference>
<dbReference type="Pfam" id="PF01008">
    <property type="entry name" value="IF-2B"/>
    <property type="match status" value="1"/>
</dbReference>
<dbReference type="EMBL" id="JAKTMA010000049">
    <property type="protein sequence ID" value="MCR0235065.1"/>
    <property type="molecule type" value="Genomic_DNA"/>
</dbReference>
<name>A0A3E2VI78_CLOIN</name>
<dbReference type="Gene3D" id="3.40.50.10470">
    <property type="entry name" value="Translation initiation factor eif-2b, domain 2"/>
    <property type="match status" value="1"/>
</dbReference>
<dbReference type="PANTHER" id="PTHR45859:SF1">
    <property type="entry name" value="TRANSLATION INITIATION FACTOR EIF-2B SUBUNIT BETA"/>
    <property type="match status" value="1"/>
</dbReference>
<reference evidence="10 13" key="2">
    <citation type="submission" date="2020-02" db="EMBL/GenBank/DDBJ databases">
        <authorList>
            <person name="Kociolek L.K."/>
            <person name="Ozer E.A."/>
        </authorList>
    </citation>
    <scope>NUCLEOTIDE SEQUENCE [LARGE SCALE GENOMIC DNA]</scope>
    <source>
        <strain evidence="10 13">ATCC 14501</strain>
    </source>
</reference>
<protein>
    <recommendedName>
        <fullName evidence="5">Translation initiation factor eIF2B subunit beta</fullName>
    </recommendedName>
    <alternativeName>
        <fullName evidence="6">eIF2B GDP-GTP exchange factor subunit beta</fullName>
    </alternativeName>
</protein>
<comment type="subcellular location">
    <subcellularLocation>
        <location evidence="1">Cytoplasm</location>
        <location evidence="1">Cytosol</location>
    </subcellularLocation>
</comment>
<dbReference type="OrthoDB" id="9803436at2"/>
<keyword evidence="3 11" id="KW-0396">Initiation factor</keyword>
<evidence type="ECO:0000313" key="10">
    <source>
        <dbReference type="EMBL" id="QJA02277.1"/>
    </source>
</evidence>
<accession>A0A3E2VI78</accession>
<evidence type="ECO:0000256" key="8">
    <source>
        <dbReference type="RuleBase" id="RU003814"/>
    </source>
</evidence>
<comment type="similarity">
    <text evidence="8">Belongs to the eIF-2B alpha/beta/delta subunits family.</text>
</comment>
<organism evidence="11 12">
    <name type="scientific">Clostridium innocuum</name>
    <dbReference type="NCBI Taxonomy" id="1522"/>
    <lineage>
        <taxon>Bacteria</taxon>
        <taxon>Bacillati</taxon>
        <taxon>Bacillota</taxon>
        <taxon>Clostridia</taxon>
        <taxon>Eubacteriales</taxon>
        <taxon>Clostridiaceae</taxon>
        <taxon>Clostridium</taxon>
    </lineage>
</organism>
<keyword evidence="2" id="KW-0963">Cytoplasm</keyword>
<evidence type="ECO:0000313" key="11">
    <source>
        <dbReference type="EMBL" id="RGC10374.1"/>
    </source>
</evidence>
<dbReference type="InterPro" id="IPR051855">
    <property type="entry name" value="eIF2B_beta_subunit"/>
</dbReference>
<evidence type="ECO:0000313" key="13">
    <source>
        <dbReference type="Proteomes" id="UP000503330"/>
    </source>
</evidence>
<dbReference type="InterPro" id="IPR037171">
    <property type="entry name" value="NagB/RpiA_transferase-like"/>
</dbReference>
<evidence type="ECO:0000313" key="9">
    <source>
        <dbReference type="EMBL" id="MCR0235065.1"/>
    </source>
</evidence>
<comment type="subunit">
    <text evidence="7">Component of the translation initiation factor 2B (eIF2B) complex which is a heterodecamer of two sets of five different subunits: alpha, beta, gamma, delta and epsilon. Subunits alpha, beta and delta comprise a regulatory subcomplex and subunits epsilon and gamma comprise a catalytic subcomplex. Within the complex, the hexameric regulatory complex resides at the center, with the two heterodimeric catalytic subcomplexes bound on opposite sides.</text>
</comment>
<dbReference type="Proteomes" id="UP000260025">
    <property type="component" value="Unassembled WGS sequence"/>
</dbReference>
<evidence type="ECO:0000256" key="2">
    <source>
        <dbReference type="ARBA" id="ARBA00022490"/>
    </source>
</evidence>
<dbReference type="EMBL" id="QVEV01000045">
    <property type="protein sequence ID" value="RGC10374.1"/>
    <property type="molecule type" value="Genomic_DNA"/>
</dbReference>
<evidence type="ECO:0000256" key="6">
    <source>
        <dbReference type="ARBA" id="ARBA00044228"/>
    </source>
</evidence>
<dbReference type="GO" id="GO:0005829">
    <property type="term" value="C:cytosol"/>
    <property type="evidence" value="ECO:0007669"/>
    <property type="project" value="UniProtKB-SubCell"/>
</dbReference>
<evidence type="ECO:0000256" key="4">
    <source>
        <dbReference type="ARBA" id="ARBA00022917"/>
    </source>
</evidence>
<keyword evidence="4" id="KW-0648">Protein biosynthesis</keyword>
<evidence type="ECO:0000256" key="1">
    <source>
        <dbReference type="ARBA" id="ARBA00004514"/>
    </source>
</evidence>
<dbReference type="GO" id="GO:0003743">
    <property type="term" value="F:translation initiation factor activity"/>
    <property type="evidence" value="ECO:0007669"/>
    <property type="project" value="UniProtKB-KW"/>
</dbReference>
<reference evidence="9" key="3">
    <citation type="journal article" date="2022" name="Clin. Infect. Dis.">
        <title>Association between Clostridium innocuum and antibiotic-associated diarrhea in adults and children: A cross-sectional study and comparative genomics analysis.</title>
        <authorList>
            <person name="Cherny K.E."/>
            <person name="Muscat E.B."/>
            <person name="Balaji A."/>
            <person name="Mukherjee J."/>
            <person name="Ozer E.A."/>
            <person name="Angarone M.P."/>
            <person name="Hauser A.R."/>
            <person name="Sichel J.S."/>
            <person name="Amponsah E."/>
            <person name="Kociolek L.K."/>
        </authorList>
    </citation>
    <scope>NUCLEOTIDE SEQUENCE</scope>
    <source>
        <strain evidence="9">NU1-AC-029v</strain>
    </source>
</reference>
<reference evidence="11 12" key="1">
    <citation type="submission" date="2018-08" db="EMBL/GenBank/DDBJ databases">
        <title>A genome reference for cultivated species of the human gut microbiota.</title>
        <authorList>
            <person name="Zou Y."/>
            <person name="Xue W."/>
            <person name="Luo G."/>
        </authorList>
    </citation>
    <scope>NUCLEOTIDE SEQUENCE [LARGE SCALE GENOMIC DNA]</scope>
    <source>
        <strain evidence="11 12">OF01-2LB</strain>
    </source>
</reference>
<dbReference type="GO" id="GO:0005085">
    <property type="term" value="F:guanyl-nucleotide exchange factor activity"/>
    <property type="evidence" value="ECO:0007669"/>
    <property type="project" value="TreeGrafter"/>
</dbReference>
<gene>
    <name evidence="11" type="ORF">DXA38_19875</name>
    <name evidence="10" type="ORF">G4D54_07485</name>
    <name evidence="9" type="ORF">MKC95_20060</name>
</gene>
<dbReference type="RefSeq" id="WP_008819050.1">
    <property type="nucleotide sequence ID" value="NZ_AP025565.1"/>
</dbReference>
<dbReference type="EMBL" id="CP048838">
    <property type="protein sequence ID" value="QJA02277.1"/>
    <property type="molecule type" value="Genomic_DNA"/>
</dbReference>
<dbReference type="AlphaFoldDB" id="A0A3E2VI78"/>
<dbReference type="Proteomes" id="UP001203972">
    <property type="component" value="Unassembled WGS sequence"/>
</dbReference>
<dbReference type="InterPro" id="IPR000649">
    <property type="entry name" value="IF-2B-related"/>
</dbReference>
<evidence type="ECO:0000256" key="5">
    <source>
        <dbReference type="ARBA" id="ARBA00044122"/>
    </source>
</evidence>
<dbReference type="Proteomes" id="UP000503330">
    <property type="component" value="Chromosome"/>
</dbReference>
<sequence>MYSKEEMRELLPSAAVSKFDDIVYSRVLGANAHTRLIQKILLDIADQDLDSEEMLTLLGKCAQFFKDTRGQNSRAIYNAIMIFTRGYEHLHGHDVEEIRQIVKEQITAYDKQAKKDTETLVSYGVHLCENMESIMIFDYSSTVDAFVSALPSGRHIYICESRALDGGRPFVKNALASGHHVHFIPDTTMLSAMKKCQAVFIGAETIYPDGTVFNTIGSDIVAMLCVTIHKPLYVLTPLIKLDMRPLEGYVRCSAMPFDYGERLASHWDEDVRSNVDFSGFKLLEIEAEMIRGYITEKGILPPSGLYVEARAYAKELEERQ</sequence>
<evidence type="ECO:0000256" key="7">
    <source>
        <dbReference type="ARBA" id="ARBA00046432"/>
    </source>
</evidence>
<evidence type="ECO:0000256" key="3">
    <source>
        <dbReference type="ARBA" id="ARBA00022540"/>
    </source>
</evidence>
<proteinExistence type="inferred from homology"/>
<dbReference type="GeneID" id="61925368"/>
<evidence type="ECO:0000313" key="12">
    <source>
        <dbReference type="Proteomes" id="UP000260025"/>
    </source>
</evidence>